<evidence type="ECO:0000313" key="6">
    <source>
        <dbReference type="EMBL" id="MBS2099836.1"/>
    </source>
</evidence>
<comment type="similarity">
    <text evidence="1 4">Belongs to the glycosyl hydrolase 43 family.</text>
</comment>
<dbReference type="PANTHER" id="PTHR22925:SF3">
    <property type="entry name" value="GLYCOSYL HYDROLASE FAMILY PROTEIN 43"/>
    <property type="match status" value="1"/>
</dbReference>
<feature type="chain" id="PRO_5045364137" evidence="5">
    <location>
        <begin position="22"/>
        <end position="388"/>
    </location>
</feature>
<dbReference type="InterPro" id="IPR023296">
    <property type="entry name" value="Glyco_hydro_beta-prop_sf"/>
</dbReference>
<keyword evidence="5" id="KW-0732">Signal</keyword>
<keyword evidence="3 4" id="KW-0326">Glycosidase</keyword>
<proteinExistence type="inferred from homology"/>
<evidence type="ECO:0000256" key="1">
    <source>
        <dbReference type="ARBA" id="ARBA00009865"/>
    </source>
</evidence>
<comment type="caution">
    <text evidence="6">The sequence shown here is derived from an EMBL/GenBank/DDBJ whole genome shotgun (WGS) entry which is preliminary data.</text>
</comment>
<dbReference type="Proteomes" id="UP000708576">
    <property type="component" value="Unassembled WGS sequence"/>
</dbReference>
<gene>
    <name evidence="6" type="ORF">KEM10_16215</name>
</gene>
<evidence type="ECO:0000256" key="5">
    <source>
        <dbReference type="SAM" id="SignalP"/>
    </source>
</evidence>
<dbReference type="Pfam" id="PF04616">
    <property type="entry name" value="Glyco_hydro_43"/>
    <property type="match status" value="1"/>
</dbReference>
<dbReference type="PROSITE" id="PS51257">
    <property type="entry name" value="PROKAR_LIPOPROTEIN"/>
    <property type="match status" value="1"/>
</dbReference>
<dbReference type="SUPFAM" id="SSF75005">
    <property type="entry name" value="Arabinanase/levansucrase/invertase"/>
    <property type="match status" value="1"/>
</dbReference>
<dbReference type="InterPro" id="IPR006710">
    <property type="entry name" value="Glyco_hydro_43"/>
</dbReference>
<accession>A0ABS5JZS9</accession>
<keyword evidence="7" id="KW-1185">Reference proteome</keyword>
<evidence type="ECO:0000313" key="7">
    <source>
        <dbReference type="Proteomes" id="UP000708576"/>
    </source>
</evidence>
<evidence type="ECO:0000256" key="3">
    <source>
        <dbReference type="ARBA" id="ARBA00023295"/>
    </source>
</evidence>
<name>A0ABS5JZS9_9BACT</name>
<organism evidence="6 7">
    <name type="scientific">Carboxylicivirga linearis</name>
    <dbReference type="NCBI Taxonomy" id="1628157"/>
    <lineage>
        <taxon>Bacteria</taxon>
        <taxon>Pseudomonadati</taxon>
        <taxon>Bacteroidota</taxon>
        <taxon>Bacteroidia</taxon>
        <taxon>Marinilabiliales</taxon>
        <taxon>Marinilabiliaceae</taxon>
        <taxon>Carboxylicivirga</taxon>
    </lineage>
</organism>
<keyword evidence="2 4" id="KW-0378">Hydrolase</keyword>
<evidence type="ECO:0000256" key="2">
    <source>
        <dbReference type="ARBA" id="ARBA00022801"/>
    </source>
</evidence>
<dbReference type="PANTHER" id="PTHR22925">
    <property type="entry name" value="GLYCOSYL HYDROLASE 43 FAMILY MEMBER"/>
    <property type="match status" value="1"/>
</dbReference>
<dbReference type="CDD" id="cd18825">
    <property type="entry name" value="GH43_CtGH43-like"/>
    <property type="match status" value="1"/>
</dbReference>
<protein>
    <submittedName>
        <fullName evidence="6">Family 43 glycosylhydrolase</fullName>
    </submittedName>
</protein>
<reference evidence="6 7" key="1">
    <citation type="journal article" date="2015" name="Int. J. Syst. Evol. Microbiol.">
        <title>Carboxylicivirga linearis sp. nov., isolated from a sea cucumber culture pond.</title>
        <authorList>
            <person name="Wang F.Q."/>
            <person name="Zhou Y.X."/>
            <person name="Lin X.Z."/>
            <person name="Chen G.J."/>
            <person name="Du Z.J."/>
        </authorList>
    </citation>
    <scope>NUCLEOTIDE SEQUENCE [LARGE SCALE GENOMIC DNA]</scope>
    <source>
        <strain evidence="6 7">FB218</strain>
    </source>
</reference>
<dbReference type="Gene3D" id="2.115.10.20">
    <property type="entry name" value="Glycosyl hydrolase domain, family 43"/>
    <property type="match status" value="1"/>
</dbReference>
<feature type="signal peptide" evidence="5">
    <location>
        <begin position="1"/>
        <end position="21"/>
    </location>
</feature>
<evidence type="ECO:0000256" key="4">
    <source>
        <dbReference type="RuleBase" id="RU361187"/>
    </source>
</evidence>
<dbReference type="RefSeq" id="WP_212217077.1">
    <property type="nucleotide sequence ID" value="NZ_JAGUCO010000015.1"/>
</dbReference>
<dbReference type="EMBL" id="JAGUCO010000015">
    <property type="protein sequence ID" value="MBS2099836.1"/>
    <property type="molecule type" value="Genomic_DNA"/>
</dbReference>
<sequence length="388" mass="43844">MSLKFKVIAGFFMSFSIVLGACSGNAKSEKTAMNESFVPGELWYDADSVHINAHGGGVLYHEGTYYWFGEHKTSGRGGNTSLLGLRCYSSDDLYNWKNEGIALASVDDPESEITHGCVMERPKVIYNETTKQFVMWFHLELKGQGYAAARTGLAVSDKVTGPYTFVKSSRVNANVWPIEATTEMKNCSGETKHDWWTQEWRKEVNKGLFVARDLDSGQMSRDMTLFVDDDGTAYHIHSAEENLTLHIAELTPDYKDFTGKWTRVAPGGHNEAPALFKYKGKYYMIASGCTGWDPNEARILVADSIWGPWEYKGNPCKGKDANLTFHSQSTFVLPVAGKENAFIFMGDRWRPRNPIDGRYVWLPITFEDDQPAIEWHKQWDLSVFNSEI</sequence>